<dbReference type="AlphaFoldDB" id="A6KS27"/>
<reference evidence="2" key="1">
    <citation type="submission" date="2005-09" db="EMBL/GenBank/DDBJ databases">
        <authorList>
            <person name="Mural R.J."/>
            <person name="Li P.W."/>
            <person name="Adams M.D."/>
            <person name="Amanatides P.G."/>
            <person name="Baden-Tillson H."/>
            <person name="Barnstead M."/>
            <person name="Chin S.H."/>
            <person name="Dew I."/>
            <person name="Evans C.A."/>
            <person name="Ferriera S."/>
            <person name="Flanigan M."/>
            <person name="Fosler C."/>
            <person name="Glodek A."/>
            <person name="Gu Z."/>
            <person name="Holt R.A."/>
            <person name="Jennings D."/>
            <person name="Kraft C.L."/>
            <person name="Lu F."/>
            <person name="Nguyen T."/>
            <person name="Nusskern D.R."/>
            <person name="Pfannkoch C.M."/>
            <person name="Sitter C."/>
            <person name="Sutton G.G."/>
            <person name="Venter J.C."/>
            <person name="Wang Z."/>
            <person name="Woodage T."/>
            <person name="Zheng X.H."/>
            <person name="Zhong F."/>
        </authorList>
    </citation>
    <scope>NUCLEOTIDE SEQUENCE [LARGE SCALE GENOMIC DNA]</scope>
    <source>
        <strain>BN</strain>
        <strain evidence="2">Sprague-Dawley</strain>
    </source>
</reference>
<dbReference type="EMBL" id="CH474101">
    <property type="protein sequence ID" value="EDL84933.1"/>
    <property type="molecule type" value="Genomic_DNA"/>
</dbReference>
<accession>A6KS27</accession>
<protein>
    <submittedName>
        <fullName evidence="1">RCG56835</fullName>
    </submittedName>
</protein>
<name>A6KS27_RAT</name>
<gene>
    <name evidence="1" type="ORF">rCG_56835</name>
</gene>
<dbReference type="Proteomes" id="UP000234681">
    <property type="component" value="Chromosome 1"/>
</dbReference>
<evidence type="ECO:0000313" key="1">
    <source>
        <dbReference type="EMBL" id="EDL84933.1"/>
    </source>
</evidence>
<proteinExistence type="predicted"/>
<evidence type="ECO:0000313" key="2">
    <source>
        <dbReference type="Proteomes" id="UP000234681"/>
    </source>
</evidence>
<organism evidence="1 2">
    <name type="scientific">Rattus norvegicus</name>
    <name type="common">Rat</name>
    <dbReference type="NCBI Taxonomy" id="10116"/>
    <lineage>
        <taxon>Eukaryota</taxon>
        <taxon>Metazoa</taxon>
        <taxon>Chordata</taxon>
        <taxon>Craniata</taxon>
        <taxon>Vertebrata</taxon>
        <taxon>Euteleostomi</taxon>
        <taxon>Mammalia</taxon>
        <taxon>Eutheria</taxon>
        <taxon>Euarchontoglires</taxon>
        <taxon>Glires</taxon>
        <taxon>Rodentia</taxon>
        <taxon>Myomorpha</taxon>
        <taxon>Muroidea</taxon>
        <taxon>Muridae</taxon>
        <taxon>Murinae</taxon>
        <taxon>Rattus</taxon>
    </lineage>
</organism>
<sequence length="84" mass="9235">MVVHVPDTCSLGAHSSGVPSVRSTDSSALQHYSFCFPASSSQLSGTQGYFTPPGLQVYGSISLEHSFLKSVSRNHFMHRQLYWD</sequence>